<organism evidence="4 5">
    <name type="scientific">Chryseomicrobium palamuruense</name>
    <dbReference type="NCBI Taxonomy" id="682973"/>
    <lineage>
        <taxon>Bacteria</taxon>
        <taxon>Bacillati</taxon>
        <taxon>Bacillota</taxon>
        <taxon>Bacilli</taxon>
        <taxon>Bacillales</taxon>
        <taxon>Caryophanaceae</taxon>
        <taxon>Chryseomicrobium</taxon>
    </lineage>
</organism>
<evidence type="ECO:0000313" key="4">
    <source>
        <dbReference type="EMBL" id="MFC4356003.1"/>
    </source>
</evidence>
<dbReference type="Pfam" id="PF07963">
    <property type="entry name" value="N_methyl"/>
    <property type="match status" value="1"/>
</dbReference>
<protein>
    <submittedName>
        <fullName evidence="4">Type II secretion system protein J</fullName>
    </submittedName>
</protein>
<evidence type="ECO:0000256" key="1">
    <source>
        <dbReference type="ARBA" id="ARBA00004241"/>
    </source>
</evidence>
<evidence type="ECO:0000256" key="3">
    <source>
        <dbReference type="SAM" id="Phobius"/>
    </source>
</evidence>
<dbReference type="InterPro" id="IPR012902">
    <property type="entry name" value="N_methyl_site"/>
</dbReference>
<evidence type="ECO:0000313" key="5">
    <source>
        <dbReference type="Proteomes" id="UP001595733"/>
    </source>
</evidence>
<comment type="subcellular location">
    <subcellularLocation>
        <location evidence="1">Cell surface</location>
    </subcellularLocation>
</comment>
<keyword evidence="3" id="KW-1133">Transmembrane helix</keyword>
<keyword evidence="3" id="KW-0812">Transmembrane</keyword>
<name>A0ABV8UXE4_9BACL</name>
<gene>
    <name evidence="4" type="ORF">ACFO0S_13155</name>
</gene>
<dbReference type="NCBIfam" id="TIGR02532">
    <property type="entry name" value="IV_pilin_GFxxxE"/>
    <property type="match status" value="1"/>
</dbReference>
<evidence type="ECO:0000256" key="2">
    <source>
        <dbReference type="ARBA" id="ARBA00023287"/>
    </source>
</evidence>
<dbReference type="EMBL" id="JBHSEF010000026">
    <property type="protein sequence ID" value="MFC4356003.1"/>
    <property type="molecule type" value="Genomic_DNA"/>
</dbReference>
<dbReference type="Proteomes" id="UP001595733">
    <property type="component" value="Unassembled WGS sequence"/>
</dbReference>
<dbReference type="PROSITE" id="PS00409">
    <property type="entry name" value="PROKAR_NTER_METHYL"/>
    <property type="match status" value="1"/>
</dbReference>
<keyword evidence="2" id="KW-0178">Competence</keyword>
<accession>A0ABV8UXE4</accession>
<sequence length="150" mass="16817">MLRNFLNSRGFTLVEVLASVVLLAVVITLSLSIFPNMFRTNDVNEQSLDAVAVAKDVLVKAKSSYYETSGYEVRVAGPNEMFRGVEIPQDHLYIIDSSYSPLTALIIVDNQFVDGLNLFETTIHIYKDDTIRATNYGYLVEGNLNELVYP</sequence>
<keyword evidence="5" id="KW-1185">Reference proteome</keyword>
<comment type="caution">
    <text evidence="4">The sequence shown here is derived from an EMBL/GenBank/DDBJ whole genome shotgun (WGS) entry which is preliminary data.</text>
</comment>
<proteinExistence type="predicted"/>
<reference evidence="5" key="1">
    <citation type="journal article" date="2019" name="Int. J. Syst. Evol. Microbiol.">
        <title>The Global Catalogue of Microorganisms (GCM) 10K type strain sequencing project: providing services to taxonomists for standard genome sequencing and annotation.</title>
        <authorList>
            <consortium name="The Broad Institute Genomics Platform"/>
            <consortium name="The Broad Institute Genome Sequencing Center for Infectious Disease"/>
            <person name="Wu L."/>
            <person name="Ma J."/>
        </authorList>
    </citation>
    <scope>NUCLEOTIDE SEQUENCE [LARGE SCALE GENOMIC DNA]</scope>
    <source>
        <strain evidence="5">CCUG 50353</strain>
    </source>
</reference>
<dbReference type="RefSeq" id="WP_378142562.1">
    <property type="nucleotide sequence ID" value="NZ_JBHSEF010000026.1"/>
</dbReference>
<feature type="transmembrane region" description="Helical" evidence="3">
    <location>
        <begin position="12"/>
        <end position="34"/>
    </location>
</feature>
<keyword evidence="3" id="KW-0472">Membrane</keyword>